<dbReference type="AlphaFoldDB" id="A0AAE0FUP1"/>
<feature type="region of interest" description="Disordered" evidence="1">
    <location>
        <begin position="121"/>
        <end position="160"/>
    </location>
</feature>
<feature type="region of interest" description="Disordered" evidence="1">
    <location>
        <begin position="1"/>
        <end position="24"/>
    </location>
</feature>
<gene>
    <name evidence="2" type="ORF">CYMTET_25009</name>
</gene>
<reference evidence="2 3" key="1">
    <citation type="journal article" date="2015" name="Genome Biol. Evol.">
        <title>Comparative Genomics of a Bacterivorous Green Alga Reveals Evolutionary Causalities and Consequences of Phago-Mixotrophic Mode of Nutrition.</title>
        <authorList>
            <person name="Burns J.A."/>
            <person name="Paasch A."/>
            <person name="Narechania A."/>
            <person name="Kim E."/>
        </authorList>
    </citation>
    <scope>NUCLEOTIDE SEQUENCE [LARGE SCALE GENOMIC DNA]</scope>
    <source>
        <strain evidence="2 3">PLY_AMNH</strain>
    </source>
</reference>
<comment type="caution">
    <text evidence="2">The sequence shown here is derived from an EMBL/GenBank/DDBJ whole genome shotgun (WGS) entry which is preliminary data.</text>
</comment>
<accession>A0AAE0FUP1</accession>
<organism evidence="2 3">
    <name type="scientific">Cymbomonas tetramitiformis</name>
    <dbReference type="NCBI Taxonomy" id="36881"/>
    <lineage>
        <taxon>Eukaryota</taxon>
        <taxon>Viridiplantae</taxon>
        <taxon>Chlorophyta</taxon>
        <taxon>Pyramimonadophyceae</taxon>
        <taxon>Pyramimonadales</taxon>
        <taxon>Pyramimonadaceae</taxon>
        <taxon>Cymbomonas</taxon>
    </lineage>
</organism>
<protein>
    <submittedName>
        <fullName evidence="2">Uncharacterized protein</fullName>
    </submittedName>
</protein>
<evidence type="ECO:0000313" key="2">
    <source>
        <dbReference type="EMBL" id="KAK3266362.1"/>
    </source>
</evidence>
<name>A0AAE0FUP1_9CHLO</name>
<dbReference type="Proteomes" id="UP001190700">
    <property type="component" value="Unassembled WGS sequence"/>
</dbReference>
<proteinExistence type="predicted"/>
<sequence>MTSLNDVEVPRTEETEQGADLKHGRNKLPERQLLRFFADYVCYTNGDKEELTWRELYPKLLPIAPVSEEEAGTGEWAHGVTAAAQAPPSIPLEDDLEPQAAGASVDNAGARFDVSTLQPPFVMAGTDEGHWEAGRARPRAAPKSPKATPYSAHGECKRAG</sequence>
<feature type="compositionally biased region" description="Basic and acidic residues" evidence="1">
    <location>
        <begin position="8"/>
        <end position="24"/>
    </location>
</feature>
<keyword evidence="3" id="KW-1185">Reference proteome</keyword>
<evidence type="ECO:0000256" key="1">
    <source>
        <dbReference type="SAM" id="MobiDB-lite"/>
    </source>
</evidence>
<evidence type="ECO:0000313" key="3">
    <source>
        <dbReference type="Proteomes" id="UP001190700"/>
    </source>
</evidence>
<dbReference type="EMBL" id="LGRX02013166">
    <property type="protein sequence ID" value="KAK3266362.1"/>
    <property type="molecule type" value="Genomic_DNA"/>
</dbReference>